<dbReference type="Proteomes" id="UP000826234">
    <property type="component" value="Unassembled WGS sequence"/>
</dbReference>
<evidence type="ECO:0000256" key="1">
    <source>
        <dbReference type="SAM" id="MobiDB-lite"/>
    </source>
</evidence>
<gene>
    <name evidence="3" type="ORF">JD844_015039</name>
</gene>
<dbReference type="EMBL" id="JAIPUX010001211">
    <property type="protein sequence ID" value="KAH0625498.1"/>
    <property type="molecule type" value="Genomic_DNA"/>
</dbReference>
<protein>
    <recommendedName>
        <fullName evidence="2">Synergin gamma C-terminal domain-containing protein</fullName>
    </recommendedName>
</protein>
<organism evidence="3 4">
    <name type="scientific">Phrynosoma platyrhinos</name>
    <name type="common">Desert horned lizard</name>
    <dbReference type="NCBI Taxonomy" id="52577"/>
    <lineage>
        <taxon>Eukaryota</taxon>
        <taxon>Metazoa</taxon>
        <taxon>Chordata</taxon>
        <taxon>Craniata</taxon>
        <taxon>Vertebrata</taxon>
        <taxon>Euteleostomi</taxon>
        <taxon>Lepidosauria</taxon>
        <taxon>Squamata</taxon>
        <taxon>Bifurcata</taxon>
        <taxon>Unidentata</taxon>
        <taxon>Episquamata</taxon>
        <taxon>Toxicofera</taxon>
        <taxon>Iguania</taxon>
        <taxon>Phrynosomatidae</taxon>
        <taxon>Phrynosomatinae</taxon>
        <taxon>Phrynosoma</taxon>
    </lineage>
</organism>
<proteinExistence type="predicted"/>
<accession>A0ABQ7T7C2</accession>
<comment type="caution">
    <text evidence="3">The sequence shown here is derived from an EMBL/GenBank/DDBJ whole genome shotgun (WGS) entry which is preliminary data.</text>
</comment>
<name>A0ABQ7T7C2_PHRPL</name>
<dbReference type="InterPro" id="IPR059024">
    <property type="entry name" value="SYNRG_C"/>
</dbReference>
<feature type="domain" description="Synergin gamma C-terminal" evidence="2">
    <location>
        <begin position="131"/>
        <end position="175"/>
    </location>
</feature>
<evidence type="ECO:0000259" key="2">
    <source>
        <dbReference type="Pfam" id="PF25999"/>
    </source>
</evidence>
<keyword evidence="4" id="KW-1185">Reference proteome</keyword>
<dbReference type="Pfam" id="PF25999">
    <property type="entry name" value="SYNRG_C"/>
    <property type="match status" value="1"/>
</dbReference>
<reference evidence="3 4" key="1">
    <citation type="journal article" date="2022" name="Gigascience">
        <title>A chromosome-level genome assembly and annotation of the desert horned lizard, Phrynosoma platyrhinos, provides insight into chromosomal rearrangements among reptiles.</title>
        <authorList>
            <person name="Koochekian N."/>
            <person name="Ascanio A."/>
            <person name="Farleigh K."/>
            <person name="Card D.C."/>
            <person name="Schield D.R."/>
            <person name="Castoe T.A."/>
            <person name="Jezkova T."/>
        </authorList>
    </citation>
    <scope>NUCLEOTIDE SEQUENCE [LARGE SCALE GENOMIC DNA]</scope>
    <source>
        <strain evidence="3">NK-2021</strain>
    </source>
</reference>
<evidence type="ECO:0000313" key="3">
    <source>
        <dbReference type="EMBL" id="KAH0625498.1"/>
    </source>
</evidence>
<sequence length="229" mass="25121">MSDLQQLNLALEPHQEKKQLNQLQPAQPCACGFNRFLTQRNIADKGLLGVDDLEKPPLLSRARLQDGHASGAMLGALSQSFLLLISRLSTQMNSKTVHLMRCLRQIHKDFQIMEPFVGSDPLLSVPSHLAPNPLCGVCLTEVHPGNANPVSYQGSYFHASCANFWLNCVDATLPRETGSLFSSEFLNAPQSSVLVDDESDKNPPPPTLTNKSPFPAKLWAPHGPESDPF</sequence>
<evidence type="ECO:0000313" key="4">
    <source>
        <dbReference type="Proteomes" id="UP000826234"/>
    </source>
</evidence>
<feature type="region of interest" description="Disordered" evidence="1">
    <location>
        <begin position="192"/>
        <end position="229"/>
    </location>
</feature>